<evidence type="ECO:0000256" key="3">
    <source>
        <dbReference type="ARBA" id="ARBA00022598"/>
    </source>
</evidence>
<dbReference type="Pfam" id="PF11734">
    <property type="entry name" value="TilS_C"/>
    <property type="match status" value="1"/>
</dbReference>
<dbReference type="Gene3D" id="3.50.40.10">
    <property type="entry name" value="Phenylalanyl-trna Synthetase, Chain B, domain 3"/>
    <property type="match status" value="1"/>
</dbReference>
<comment type="domain">
    <text evidence="8">The N-terminal region contains the highly conserved SGGXDS motif, predicted to be a P-loop motif involved in ATP binding.</text>
</comment>
<evidence type="ECO:0000256" key="7">
    <source>
        <dbReference type="ARBA" id="ARBA00048539"/>
    </source>
</evidence>
<evidence type="ECO:0000256" key="4">
    <source>
        <dbReference type="ARBA" id="ARBA00022694"/>
    </source>
</evidence>
<evidence type="ECO:0000256" key="5">
    <source>
        <dbReference type="ARBA" id="ARBA00022741"/>
    </source>
</evidence>
<dbReference type="OrthoDB" id="9807403at2"/>
<sequence>MLDKVRTWVNNHQLLVPGSRILAACSGGPDSLALVHLLNTFKGEYGFQLAVAHVNHMFRPEAVQEAEFVAAFSAGLGLECHVIAIDVPAYCKANKMSFEEAGRLLRYQYLREVAARWGGAQIATGHHRDDQVETVLINLLRGAGSGGLRGMRPLNGGIVRPFLSVSRCEIETYCTEHTLNPCQDSSNFETDYLRNRVRLNLLPALEADYNPAIREALWRLSSLVGDEHDYIARESAKLWGTVAIEDGSKAIINSKALAELHPAVQRVCIRQAIEKKHGALTGISFGHVEKLINMALFGIVGSRLHLPGGLTAQKTYTSLELGVADACIDRSTVHSVQAAEFAVPGRIMVNGSTVTAAIVTELPTRQGRDTAVFDLDQLRLPLTIRTRLPGDRFRPLGLGGSKKLKEFFIDTKVPEAERDCIPIIADCQEIIWIAGYRQSEHGRITDNTKKILQLTITKQGEF</sequence>
<dbReference type="EC" id="6.3.4.19" evidence="8"/>
<reference evidence="10 11" key="1">
    <citation type="submission" date="2017-04" db="EMBL/GenBank/DDBJ databases">
        <authorList>
            <person name="Afonso C.L."/>
            <person name="Miller P.J."/>
            <person name="Scott M.A."/>
            <person name="Spackman E."/>
            <person name="Goraichik I."/>
            <person name="Dimitrov K.M."/>
            <person name="Suarez D.L."/>
            <person name="Swayne D.E."/>
        </authorList>
    </citation>
    <scope>NUCLEOTIDE SEQUENCE [LARGE SCALE GENOMIC DNA]</scope>
    <source>
        <strain evidence="10 11">DSM 5090</strain>
    </source>
</reference>
<evidence type="ECO:0000256" key="8">
    <source>
        <dbReference type="HAMAP-Rule" id="MF_01161"/>
    </source>
</evidence>
<dbReference type="NCBIfam" id="TIGR02432">
    <property type="entry name" value="lysidine_TilS_N"/>
    <property type="match status" value="1"/>
</dbReference>
<dbReference type="PANTHER" id="PTHR43033">
    <property type="entry name" value="TRNA(ILE)-LYSIDINE SYNTHASE-RELATED"/>
    <property type="match status" value="1"/>
</dbReference>
<comment type="catalytic activity">
    <reaction evidence="7 8">
        <text>cytidine(34) in tRNA(Ile2) + L-lysine + ATP = lysidine(34) in tRNA(Ile2) + AMP + diphosphate + H(+)</text>
        <dbReference type="Rhea" id="RHEA:43744"/>
        <dbReference type="Rhea" id="RHEA-COMP:10625"/>
        <dbReference type="Rhea" id="RHEA-COMP:10670"/>
        <dbReference type="ChEBI" id="CHEBI:15378"/>
        <dbReference type="ChEBI" id="CHEBI:30616"/>
        <dbReference type="ChEBI" id="CHEBI:32551"/>
        <dbReference type="ChEBI" id="CHEBI:33019"/>
        <dbReference type="ChEBI" id="CHEBI:82748"/>
        <dbReference type="ChEBI" id="CHEBI:83665"/>
        <dbReference type="ChEBI" id="CHEBI:456215"/>
        <dbReference type="EC" id="6.3.4.19"/>
    </reaction>
</comment>
<name>A0A1W2E4L5_9FIRM</name>
<gene>
    <name evidence="8" type="primary">tilS</name>
    <name evidence="10" type="ORF">SAMN04488500_12081</name>
</gene>
<evidence type="ECO:0000256" key="6">
    <source>
        <dbReference type="ARBA" id="ARBA00022840"/>
    </source>
</evidence>
<dbReference type="SMART" id="SM00977">
    <property type="entry name" value="TilS_C"/>
    <property type="match status" value="1"/>
</dbReference>
<dbReference type="InterPro" id="IPR011063">
    <property type="entry name" value="TilS/TtcA_N"/>
</dbReference>
<dbReference type="SUPFAM" id="SSF82829">
    <property type="entry name" value="MesJ substrate recognition domain-like"/>
    <property type="match status" value="1"/>
</dbReference>
<keyword evidence="6 8" id="KW-0067">ATP-binding</keyword>
<feature type="binding site" evidence="8">
    <location>
        <begin position="26"/>
        <end position="31"/>
    </location>
    <ligand>
        <name>ATP</name>
        <dbReference type="ChEBI" id="CHEBI:30616"/>
    </ligand>
</feature>
<dbReference type="GO" id="GO:0005524">
    <property type="term" value="F:ATP binding"/>
    <property type="evidence" value="ECO:0007669"/>
    <property type="project" value="UniProtKB-UniRule"/>
</dbReference>
<keyword evidence="2 8" id="KW-0963">Cytoplasm</keyword>
<comment type="function">
    <text evidence="8">Ligates lysine onto the cytidine present at position 34 of the AUA codon-specific tRNA(Ile) that contains the anticodon CAU, in an ATP-dependent manner. Cytidine is converted to lysidine, thus changing the amino acid specificity of the tRNA from methionine to isoleucine.</text>
</comment>
<dbReference type="AlphaFoldDB" id="A0A1W2E4L5"/>
<dbReference type="EMBL" id="FWXI01000020">
    <property type="protein sequence ID" value="SMD04694.1"/>
    <property type="molecule type" value="Genomic_DNA"/>
</dbReference>
<keyword evidence="4 8" id="KW-0819">tRNA processing</keyword>
<keyword evidence="11" id="KW-1185">Reference proteome</keyword>
<dbReference type="InterPro" id="IPR020825">
    <property type="entry name" value="Phe-tRNA_synthase-like_B3/B4"/>
</dbReference>
<keyword evidence="5 8" id="KW-0547">Nucleotide-binding</keyword>
<evidence type="ECO:0000256" key="1">
    <source>
        <dbReference type="ARBA" id="ARBA00004496"/>
    </source>
</evidence>
<evidence type="ECO:0000259" key="9">
    <source>
        <dbReference type="SMART" id="SM00977"/>
    </source>
</evidence>
<dbReference type="GO" id="GO:0005737">
    <property type="term" value="C:cytoplasm"/>
    <property type="evidence" value="ECO:0007669"/>
    <property type="project" value="UniProtKB-SubCell"/>
</dbReference>
<dbReference type="Proteomes" id="UP000192738">
    <property type="component" value="Unassembled WGS sequence"/>
</dbReference>
<dbReference type="InterPro" id="IPR012094">
    <property type="entry name" value="tRNA_Ile_lys_synt"/>
</dbReference>
<evidence type="ECO:0000313" key="10">
    <source>
        <dbReference type="EMBL" id="SMD04694.1"/>
    </source>
</evidence>
<accession>A0A1W2E4L5</accession>
<dbReference type="Pfam" id="PF01171">
    <property type="entry name" value="ATP_bind_3"/>
    <property type="match status" value="1"/>
</dbReference>
<dbReference type="SUPFAM" id="SSF52402">
    <property type="entry name" value="Adenine nucleotide alpha hydrolases-like"/>
    <property type="match status" value="1"/>
</dbReference>
<dbReference type="NCBIfam" id="TIGR02433">
    <property type="entry name" value="lysidine_TilS_C"/>
    <property type="match status" value="1"/>
</dbReference>
<dbReference type="PANTHER" id="PTHR43033:SF1">
    <property type="entry name" value="TRNA(ILE)-LYSIDINE SYNTHASE-RELATED"/>
    <property type="match status" value="1"/>
</dbReference>
<keyword evidence="3 8" id="KW-0436">Ligase</keyword>
<dbReference type="RefSeq" id="WP_084577550.1">
    <property type="nucleotide sequence ID" value="NZ_CP155572.1"/>
</dbReference>
<protein>
    <recommendedName>
        <fullName evidence="8">tRNA(Ile)-lysidine synthase</fullName>
        <ecNumber evidence="8">6.3.4.19</ecNumber>
    </recommendedName>
    <alternativeName>
        <fullName evidence="8">tRNA(Ile)-2-lysyl-cytidine synthase</fullName>
    </alternativeName>
    <alternativeName>
        <fullName evidence="8">tRNA(Ile)-lysidine synthetase</fullName>
    </alternativeName>
</protein>
<dbReference type="CDD" id="cd01992">
    <property type="entry name" value="TilS_N"/>
    <property type="match status" value="1"/>
</dbReference>
<dbReference type="GO" id="GO:0006400">
    <property type="term" value="P:tRNA modification"/>
    <property type="evidence" value="ECO:0007669"/>
    <property type="project" value="UniProtKB-UniRule"/>
</dbReference>
<dbReference type="InterPro" id="IPR012796">
    <property type="entry name" value="Lysidine-tRNA-synth_C"/>
</dbReference>
<organism evidence="10 11">
    <name type="scientific">Sporomusa malonica</name>
    <dbReference type="NCBI Taxonomy" id="112901"/>
    <lineage>
        <taxon>Bacteria</taxon>
        <taxon>Bacillati</taxon>
        <taxon>Bacillota</taxon>
        <taxon>Negativicutes</taxon>
        <taxon>Selenomonadales</taxon>
        <taxon>Sporomusaceae</taxon>
        <taxon>Sporomusa</taxon>
    </lineage>
</organism>
<comment type="subcellular location">
    <subcellularLocation>
        <location evidence="1 8">Cytoplasm</location>
    </subcellularLocation>
</comment>
<dbReference type="GO" id="GO:0032267">
    <property type="term" value="F:tRNA(Ile)-lysidine synthase activity"/>
    <property type="evidence" value="ECO:0007669"/>
    <property type="project" value="UniProtKB-EC"/>
</dbReference>
<dbReference type="Gene3D" id="1.20.59.20">
    <property type="match status" value="1"/>
</dbReference>
<dbReference type="SUPFAM" id="SSF56037">
    <property type="entry name" value="PheT/TilS domain"/>
    <property type="match status" value="1"/>
</dbReference>
<dbReference type="InterPro" id="IPR014729">
    <property type="entry name" value="Rossmann-like_a/b/a_fold"/>
</dbReference>
<proteinExistence type="inferred from homology"/>
<dbReference type="InterPro" id="IPR012795">
    <property type="entry name" value="tRNA_Ile_lys_synt_N"/>
</dbReference>
<comment type="similarity">
    <text evidence="8">Belongs to the tRNA(Ile)-lysidine synthase family.</text>
</comment>
<dbReference type="STRING" id="112901.SAMN04488500_12081"/>
<dbReference type="Gene3D" id="3.40.50.620">
    <property type="entry name" value="HUPs"/>
    <property type="match status" value="1"/>
</dbReference>
<evidence type="ECO:0000256" key="2">
    <source>
        <dbReference type="ARBA" id="ARBA00022490"/>
    </source>
</evidence>
<dbReference type="HAMAP" id="MF_01161">
    <property type="entry name" value="tRNA_Ile_lys_synt"/>
    <property type="match status" value="1"/>
</dbReference>
<feature type="domain" description="Lysidine-tRNA(Ile) synthetase C-terminal" evidence="9">
    <location>
        <begin position="382"/>
        <end position="454"/>
    </location>
</feature>
<evidence type="ECO:0000313" key="11">
    <source>
        <dbReference type="Proteomes" id="UP000192738"/>
    </source>
</evidence>